<feature type="domain" description="Chemotaxis phosphatase CheX-like" evidence="2">
    <location>
        <begin position="192"/>
        <end position="269"/>
    </location>
</feature>
<sequence length="298" mass="33182">MFSHFFGHYLLENKHITAEQLREVLALQDSVRVKIGILAIDAGYMTAEQVEIAHRLQATFDMRFGEIAIGKGYLTEDQLTDLLSKQSKRHLLVSQALADKGIMSFEDIERVLAAYRRDSGFSEAEYEALKENDMDAVAASLARMPELGDPEVYAGYFALFTRNLVRFIDPGTVIRRAEKVTATPFEHLVHQEMDGRFKIFTGLSGPSAAMAEFASRYAKTGLTDYDDMARDALGEFMNVQNGLFLSKLSNDWVELELSPPGFQTGGAIRSVGVAYAIPFTLPFGEFTFFIGLGSPVFN</sequence>
<evidence type="ECO:0000256" key="1">
    <source>
        <dbReference type="ARBA" id="ARBA00022500"/>
    </source>
</evidence>
<dbReference type="InterPro" id="IPR028976">
    <property type="entry name" value="CheC-like_sf"/>
</dbReference>
<dbReference type="InterPro" id="IPR028051">
    <property type="entry name" value="CheX-like_dom"/>
</dbReference>
<dbReference type="EMBL" id="LNQE01000098">
    <property type="protein sequence ID" value="KUG29350.1"/>
    <property type="molecule type" value="Genomic_DNA"/>
</dbReference>
<dbReference type="SUPFAM" id="SSF160246">
    <property type="entry name" value="EspE N-terminal domain-like"/>
    <property type="match status" value="1"/>
</dbReference>
<dbReference type="Gene3D" id="3.40.1550.10">
    <property type="entry name" value="CheC-like"/>
    <property type="match status" value="1"/>
</dbReference>
<accession>A0A0W8G8C1</accession>
<gene>
    <name evidence="3" type="ORF">ASZ90_000758</name>
</gene>
<evidence type="ECO:0000313" key="3">
    <source>
        <dbReference type="EMBL" id="KUG29350.1"/>
    </source>
</evidence>
<name>A0A0W8G8C1_9ZZZZ</name>
<proteinExistence type="predicted"/>
<reference evidence="3" key="1">
    <citation type="journal article" date="2015" name="Proc. Natl. Acad. Sci. U.S.A.">
        <title>Networks of energetic and metabolic interactions define dynamics in microbial communities.</title>
        <authorList>
            <person name="Embree M."/>
            <person name="Liu J.K."/>
            <person name="Al-Bassam M.M."/>
            <person name="Zengler K."/>
        </authorList>
    </citation>
    <scope>NUCLEOTIDE SEQUENCE</scope>
</reference>
<dbReference type="AlphaFoldDB" id="A0A0W8G8C1"/>
<dbReference type="GO" id="GO:0006935">
    <property type="term" value="P:chemotaxis"/>
    <property type="evidence" value="ECO:0007669"/>
    <property type="project" value="UniProtKB-KW"/>
</dbReference>
<organism evidence="3">
    <name type="scientific">hydrocarbon metagenome</name>
    <dbReference type="NCBI Taxonomy" id="938273"/>
    <lineage>
        <taxon>unclassified sequences</taxon>
        <taxon>metagenomes</taxon>
        <taxon>ecological metagenomes</taxon>
    </lineage>
</organism>
<dbReference type="SUPFAM" id="SSF103039">
    <property type="entry name" value="CheC-like"/>
    <property type="match status" value="1"/>
</dbReference>
<evidence type="ECO:0000259" key="2">
    <source>
        <dbReference type="Pfam" id="PF13690"/>
    </source>
</evidence>
<protein>
    <recommendedName>
        <fullName evidence="2">Chemotaxis phosphatase CheX-like domain-containing protein</fullName>
    </recommendedName>
</protein>
<keyword evidence="1" id="KW-0145">Chemotaxis</keyword>
<comment type="caution">
    <text evidence="3">The sequence shown here is derived from an EMBL/GenBank/DDBJ whole genome shotgun (WGS) entry which is preliminary data.</text>
</comment>
<dbReference type="Pfam" id="PF13690">
    <property type="entry name" value="CheX"/>
    <property type="match status" value="1"/>
</dbReference>
<dbReference type="InterPro" id="IPR037257">
    <property type="entry name" value="T2SS_E_N_sf"/>
</dbReference>